<dbReference type="Pfam" id="PF00999">
    <property type="entry name" value="Na_H_Exchanger"/>
    <property type="match status" value="1"/>
</dbReference>
<reference evidence="10 11" key="1">
    <citation type="submission" date="2017-04" db="EMBL/GenBank/DDBJ databases">
        <title>Draft genome sequence of Tuber borchii Vittad., a whitish edible truffle.</title>
        <authorList>
            <consortium name="DOE Joint Genome Institute"/>
            <person name="Murat C."/>
            <person name="Kuo A."/>
            <person name="Barry K.W."/>
            <person name="Clum A."/>
            <person name="Dockter R.B."/>
            <person name="Fauchery L."/>
            <person name="Iotti M."/>
            <person name="Kohler A."/>
            <person name="Labutti K."/>
            <person name="Lindquist E.A."/>
            <person name="Lipzen A."/>
            <person name="Ohm R.A."/>
            <person name="Wang M."/>
            <person name="Grigoriev I.V."/>
            <person name="Zambonelli A."/>
            <person name="Martin F.M."/>
        </authorList>
    </citation>
    <scope>NUCLEOTIDE SEQUENCE [LARGE SCALE GENOMIC DNA]</scope>
    <source>
        <strain evidence="10 11">Tbo3840</strain>
    </source>
</reference>
<feature type="transmembrane region" description="Helical" evidence="8">
    <location>
        <begin position="61"/>
        <end position="79"/>
    </location>
</feature>
<comment type="caution">
    <text evidence="10">The sequence shown here is derived from an EMBL/GenBank/DDBJ whole genome shotgun (WGS) entry which is preliminary data.</text>
</comment>
<keyword evidence="6 8" id="KW-0472">Membrane</keyword>
<feature type="transmembrane region" description="Helical" evidence="8">
    <location>
        <begin position="231"/>
        <end position="257"/>
    </location>
</feature>
<dbReference type="PANTHER" id="PTHR32468">
    <property type="entry name" value="CATION/H + ANTIPORTER"/>
    <property type="match status" value="1"/>
</dbReference>
<keyword evidence="5" id="KW-0406">Ion transport</keyword>
<dbReference type="InterPro" id="IPR006153">
    <property type="entry name" value="Cation/H_exchanger_TM"/>
</dbReference>
<evidence type="ECO:0000256" key="1">
    <source>
        <dbReference type="ARBA" id="ARBA00004141"/>
    </source>
</evidence>
<evidence type="ECO:0000256" key="6">
    <source>
        <dbReference type="ARBA" id="ARBA00023136"/>
    </source>
</evidence>
<feature type="domain" description="Cation/H+ exchanger transmembrane" evidence="9">
    <location>
        <begin position="51"/>
        <end position="431"/>
    </location>
</feature>
<dbReference type="AlphaFoldDB" id="A0A2T6ZNG3"/>
<evidence type="ECO:0000313" key="11">
    <source>
        <dbReference type="Proteomes" id="UP000244722"/>
    </source>
</evidence>
<feature type="transmembrane region" description="Helical" evidence="8">
    <location>
        <begin position="321"/>
        <end position="342"/>
    </location>
</feature>
<evidence type="ECO:0000256" key="7">
    <source>
        <dbReference type="SAM" id="MobiDB-lite"/>
    </source>
</evidence>
<keyword evidence="2" id="KW-0813">Transport</keyword>
<evidence type="ECO:0000256" key="2">
    <source>
        <dbReference type="ARBA" id="ARBA00022448"/>
    </source>
</evidence>
<dbReference type="OrthoDB" id="2687058at2759"/>
<dbReference type="InterPro" id="IPR038770">
    <property type="entry name" value="Na+/solute_symporter_sf"/>
</dbReference>
<organism evidence="10 11">
    <name type="scientific">Tuber borchii</name>
    <name type="common">White truffle</name>
    <dbReference type="NCBI Taxonomy" id="42251"/>
    <lineage>
        <taxon>Eukaryota</taxon>
        <taxon>Fungi</taxon>
        <taxon>Dikarya</taxon>
        <taxon>Ascomycota</taxon>
        <taxon>Pezizomycotina</taxon>
        <taxon>Pezizomycetes</taxon>
        <taxon>Pezizales</taxon>
        <taxon>Tuberaceae</taxon>
        <taxon>Tuber</taxon>
    </lineage>
</organism>
<evidence type="ECO:0000256" key="4">
    <source>
        <dbReference type="ARBA" id="ARBA00022989"/>
    </source>
</evidence>
<feature type="transmembrane region" description="Helical" evidence="8">
    <location>
        <begin position="415"/>
        <end position="435"/>
    </location>
</feature>
<name>A0A2T6ZNG3_TUBBO</name>
<sequence length="912" mass="97710">MAGGSGNSTGVSSQAGILEGMNPSHYNPNDPLTLFIIQVSLIIGVCRLLHWPLSKLRQPRVIAEVIGGIILGPTVMGRIPGFKDAIFPAASMPLLSLVANLGLVIFLFLVGLEVDMRLLLVNWKVAASVSAAGMMLPFGFGAAIAYGLYHQFRDDNGVNENISFGVYLLFIGVAMAITAFPVLARILTELKLLGTTVGTIVLSAGVGNDVVGWILLALTVALVNAGTGLTALYVLLISIGWVLFLVYAVRPVFIWLLRHDGSLENGPTQSMVALTMLMVLASAFFTNIIGVHAIFGGFLIGLICPHEGGFAVRLTEKIEDLVSVLFLPLYFTLSGLRTNIGLLNGGISWAYVVGVIGIAFFAKIGGGTLAARANGLVWRESFTIGVLMSCKGLVELIVLNIGLQAKILSVRVFTIFVIMALVTTFATTPLVTYLYPPWYQKRMDAWRRGEVDLEGNPIQPGDDASSQGTLGDQKVVVTKFSKTTVLLRLESMPSILTLVNLLTGERAQPEPKVHRSKAVIPEENPPPSRSLIKKRPLEVHGVRLVELTQRTSTVMQVSEVDELQERDPVINVFRSFGKFLNMAISAALFITPEDSFAETLVAKAADHSSDLLLIPWSETGAISDAQDPQYANAENRFTTQQHNLFISKALDTAACTTAIMVNRGFGGPSMERTLTRAISQISIRSPKNADPPAPVPPVADPSHHIFFPFFGGPDDTIAMRFVLQLATNTNVTATIVRVVYKAGVTEEPLDLPAPASIHRPDLPRGLSMSNVPTLSGEDTAKDPTVQLQATVSNSTVPDAEGAFFQSMADSVPAAISQRVLFETAETAQPIHYVISKAKEEVGLSKNAGDLVILGRSQLDLQTHIRRELVSVLASLGAPSGAGNETRKCLGDVAEAVIVSGTKASIIVLKASG</sequence>
<feature type="transmembrane region" description="Helical" evidence="8">
    <location>
        <begin position="277"/>
        <end position="301"/>
    </location>
</feature>
<evidence type="ECO:0000256" key="5">
    <source>
        <dbReference type="ARBA" id="ARBA00023065"/>
    </source>
</evidence>
<accession>A0A2T6ZNG3</accession>
<dbReference type="Proteomes" id="UP000244722">
    <property type="component" value="Unassembled WGS sequence"/>
</dbReference>
<proteinExistence type="predicted"/>
<dbReference type="GO" id="GO:0016020">
    <property type="term" value="C:membrane"/>
    <property type="evidence" value="ECO:0007669"/>
    <property type="project" value="UniProtKB-SubCell"/>
</dbReference>
<feature type="transmembrane region" description="Helical" evidence="8">
    <location>
        <begin position="85"/>
        <end position="111"/>
    </location>
</feature>
<dbReference type="GO" id="GO:1902600">
    <property type="term" value="P:proton transmembrane transport"/>
    <property type="evidence" value="ECO:0007669"/>
    <property type="project" value="InterPro"/>
</dbReference>
<feature type="transmembrane region" description="Helical" evidence="8">
    <location>
        <begin position="31"/>
        <end position="49"/>
    </location>
</feature>
<dbReference type="PANTHER" id="PTHR32468:SF0">
    <property type="entry name" value="K(+)_H(+) ANTIPORTER 1"/>
    <property type="match status" value="1"/>
</dbReference>
<evidence type="ECO:0000256" key="3">
    <source>
        <dbReference type="ARBA" id="ARBA00022692"/>
    </source>
</evidence>
<dbReference type="GO" id="GO:0015297">
    <property type="term" value="F:antiporter activity"/>
    <property type="evidence" value="ECO:0007669"/>
    <property type="project" value="InterPro"/>
</dbReference>
<evidence type="ECO:0000256" key="8">
    <source>
        <dbReference type="SAM" id="Phobius"/>
    </source>
</evidence>
<dbReference type="InterPro" id="IPR050794">
    <property type="entry name" value="CPA2_transporter"/>
</dbReference>
<gene>
    <name evidence="10" type="ORF">B9Z19DRAFT_1128927</name>
</gene>
<dbReference type="STRING" id="42251.A0A2T6ZNG3"/>
<keyword evidence="11" id="KW-1185">Reference proteome</keyword>
<feature type="transmembrane region" description="Helical" evidence="8">
    <location>
        <begin position="349"/>
        <end position="370"/>
    </location>
</feature>
<dbReference type="EMBL" id="NESQ01000167">
    <property type="protein sequence ID" value="PUU77023.1"/>
    <property type="molecule type" value="Genomic_DNA"/>
</dbReference>
<comment type="subcellular location">
    <subcellularLocation>
        <location evidence="1">Membrane</location>
        <topology evidence="1">Multi-pass membrane protein</topology>
    </subcellularLocation>
</comment>
<protein>
    <submittedName>
        <fullName evidence="10">Sodium/hydrogen exchanger family-domain-containing protein</fullName>
    </submittedName>
</protein>
<evidence type="ECO:0000313" key="10">
    <source>
        <dbReference type="EMBL" id="PUU77023.1"/>
    </source>
</evidence>
<feature type="transmembrane region" description="Helical" evidence="8">
    <location>
        <begin position="382"/>
        <end position="403"/>
    </location>
</feature>
<feature type="region of interest" description="Disordered" evidence="7">
    <location>
        <begin position="510"/>
        <end position="531"/>
    </location>
</feature>
<evidence type="ECO:0000259" key="9">
    <source>
        <dbReference type="Pfam" id="PF00999"/>
    </source>
</evidence>
<keyword evidence="3 8" id="KW-0812">Transmembrane</keyword>
<feature type="transmembrane region" description="Helical" evidence="8">
    <location>
        <begin position="123"/>
        <end position="146"/>
    </location>
</feature>
<feature type="transmembrane region" description="Helical" evidence="8">
    <location>
        <begin position="166"/>
        <end position="188"/>
    </location>
</feature>
<dbReference type="Gene3D" id="1.20.1530.20">
    <property type="match status" value="1"/>
</dbReference>
<feature type="transmembrane region" description="Helical" evidence="8">
    <location>
        <begin position="200"/>
        <end position="225"/>
    </location>
</feature>
<keyword evidence="4 8" id="KW-1133">Transmembrane helix</keyword>